<dbReference type="AlphaFoldDB" id="A0A1J9R742"/>
<feature type="region of interest" description="Disordered" evidence="1">
    <location>
        <begin position="493"/>
        <end position="539"/>
    </location>
</feature>
<name>A0A1J9R742_9EURO</name>
<organism evidence="2 3">
    <name type="scientific">Blastomyces percursus</name>
    <dbReference type="NCBI Taxonomy" id="1658174"/>
    <lineage>
        <taxon>Eukaryota</taxon>
        <taxon>Fungi</taxon>
        <taxon>Dikarya</taxon>
        <taxon>Ascomycota</taxon>
        <taxon>Pezizomycotina</taxon>
        <taxon>Eurotiomycetes</taxon>
        <taxon>Eurotiomycetidae</taxon>
        <taxon>Onygenales</taxon>
        <taxon>Ajellomycetaceae</taxon>
        <taxon>Blastomyces</taxon>
    </lineage>
</organism>
<evidence type="ECO:0000256" key="1">
    <source>
        <dbReference type="SAM" id="MobiDB-lite"/>
    </source>
</evidence>
<dbReference type="OrthoDB" id="4184700at2759"/>
<protein>
    <submittedName>
        <fullName evidence="2">Uncharacterized protein</fullName>
    </submittedName>
</protein>
<feature type="compositionally biased region" description="Acidic residues" evidence="1">
    <location>
        <begin position="505"/>
        <end position="520"/>
    </location>
</feature>
<feature type="compositionally biased region" description="Basic and acidic residues" evidence="1">
    <location>
        <begin position="521"/>
        <end position="533"/>
    </location>
</feature>
<dbReference type="EMBL" id="LGTZ01000704">
    <property type="protein sequence ID" value="OJD23804.1"/>
    <property type="molecule type" value="Genomic_DNA"/>
</dbReference>
<dbReference type="STRING" id="1658174.A0A1J9R742"/>
<comment type="caution">
    <text evidence="2">The sequence shown here is derived from an EMBL/GenBank/DDBJ whole genome shotgun (WGS) entry which is preliminary data.</text>
</comment>
<evidence type="ECO:0000313" key="2">
    <source>
        <dbReference type="EMBL" id="OJD23804.1"/>
    </source>
</evidence>
<accession>A0A1J9R742</accession>
<keyword evidence="3" id="KW-1185">Reference proteome</keyword>
<evidence type="ECO:0000313" key="3">
    <source>
        <dbReference type="Proteomes" id="UP000242791"/>
    </source>
</evidence>
<sequence>MEVEDDHPIQVSPRDIEALNGLIYERSRIADVKIDDTLHPPRTAPPLDAIAKILLSRATGETTACAMQIDKSRNEIILSIASNKSIPTETLDYLEGLFRQLQGVAVAQQKHDLRIRRRDGFFLGYLIRMREQNKLNALQKRIRNVYRAVYMFTYDYFTPKILEPLDTGHNLLQEFYSATQEVVSTKEYKSRDSLLTIRALLKWIIANVIVHGKESLEKDRVLSLFLCAMKIMRNTFKKLAGDYDMRCELKYLHEILGFDIYAYIMNIVSISDAIQSLVDSARYVPDYGTFFAGKTLRLNVVRTLERPLNIPSSSAGWTIIVRKMLQALKVPTSRSIRLSYFTRECGDNSDSEIRQRAHPECSIILQLLLQRIRNGSNESSGNQNHQYYITPLRSIGTSHGACNMCNCLFQNLTRIVGVVFRATVTRKESFTWKFPVALEEAEKEEEGFEGVMLTMREKRCLARIKERIATGMFRSAAGHYLWLLFPAGEWDNSLGSRKRKREDGEKEEEKEEGEGGEEGEWVDHGPGDGEWCKRSRLGK</sequence>
<gene>
    <name evidence="2" type="ORF">ACJ73_04846</name>
</gene>
<dbReference type="Proteomes" id="UP000242791">
    <property type="component" value="Unassembled WGS sequence"/>
</dbReference>
<dbReference type="VEuPathDB" id="FungiDB:ACJ73_04846"/>
<proteinExistence type="predicted"/>
<reference evidence="2 3" key="1">
    <citation type="submission" date="2015-08" db="EMBL/GenBank/DDBJ databases">
        <title>Emmonsia species relationships and genome sequence.</title>
        <authorList>
            <person name="Cuomo C.A."/>
            <person name="Schwartz I.S."/>
            <person name="Kenyon C."/>
            <person name="De Hoog G.S."/>
            <person name="Govender N.P."/>
            <person name="Botha A."/>
            <person name="Moreno L."/>
            <person name="De Vries M."/>
            <person name="Munoz J.F."/>
            <person name="Stielow J.B."/>
        </authorList>
    </citation>
    <scope>NUCLEOTIDE SEQUENCE [LARGE SCALE GENOMIC DNA]</scope>
    <source>
        <strain evidence="2 3">EI222</strain>
    </source>
</reference>